<dbReference type="EC" id="2.7.7.7" evidence="13"/>
<keyword evidence="4 13" id="KW-0808">Transferase</keyword>
<dbReference type="InterPro" id="IPR019843">
    <property type="entry name" value="DNA_pol-X_BS"/>
</dbReference>
<dbReference type="Gene3D" id="3.30.460.10">
    <property type="entry name" value="Beta Polymerase, domain 2"/>
    <property type="match status" value="1"/>
</dbReference>
<keyword evidence="10 13" id="KW-0234">DNA repair</keyword>
<dbReference type="Gene3D" id="1.10.150.20">
    <property type="entry name" value="5' to 3' exonuclease, C-terminal subdomain"/>
    <property type="match status" value="1"/>
</dbReference>
<dbReference type="InterPro" id="IPR043519">
    <property type="entry name" value="NT_sf"/>
</dbReference>
<keyword evidence="11 13" id="KW-0539">Nucleus</keyword>
<feature type="domain" description="BRCT" evidence="15">
    <location>
        <begin position="27"/>
        <end position="104"/>
    </location>
</feature>
<evidence type="ECO:0000313" key="17">
    <source>
        <dbReference type="Proteomes" id="UP001329825"/>
    </source>
</evidence>
<accession>A0ABZ1CZE9</accession>
<keyword evidence="8" id="KW-0460">Magnesium</keyword>
<dbReference type="PANTHER" id="PTHR11276:SF42">
    <property type="entry name" value="DNA POLYMERASE BETA"/>
    <property type="match status" value="1"/>
</dbReference>
<dbReference type="SMART" id="SM00483">
    <property type="entry name" value="POLXc"/>
    <property type="match status" value="1"/>
</dbReference>
<dbReference type="InterPro" id="IPR022312">
    <property type="entry name" value="DNA_pol_X"/>
</dbReference>
<dbReference type="PANTHER" id="PTHR11276">
    <property type="entry name" value="DNA POLYMERASE TYPE-X FAMILY MEMBER"/>
    <property type="match status" value="1"/>
</dbReference>
<dbReference type="Gene3D" id="3.30.210.10">
    <property type="entry name" value="DNA polymerase, thumb domain"/>
    <property type="match status" value="1"/>
</dbReference>
<dbReference type="SUPFAM" id="SSF81301">
    <property type="entry name" value="Nucleotidyltransferase"/>
    <property type="match status" value="1"/>
</dbReference>
<dbReference type="Pfam" id="PF14791">
    <property type="entry name" value="DNA_pol_B_thumb"/>
    <property type="match status" value="1"/>
</dbReference>
<dbReference type="InterPro" id="IPR010996">
    <property type="entry name" value="HHH_MUS81"/>
</dbReference>
<keyword evidence="5 13" id="KW-0548">Nucleotidyltransferase</keyword>
<dbReference type="InterPro" id="IPR002008">
    <property type="entry name" value="DNA_pol_X_beta-like"/>
</dbReference>
<evidence type="ECO:0000256" key="13">
    <source>
        <dbReference type="RuleBase" id="RU366014"/>
    </source>
</evidence>
<organism evidence="16 17">
    <name type="scientific">Kwoniella shivajii</name>
    <dbReference type="NCBI Taxonomy" id="564305"/>
    <lineage>
        <taxon>Eukaryota</taxon>
        <taxon>Fungi</taxon>
        <taxon>Dikarya</taxon>
        <taxon>Basidiomycota</taxon>
        <taxon>Agaricomycotina</taxon>
        <taxon>Tremellomycetes</taxon>
        <taxon>Tremellales</taxon>
        <taxon>Cryptococcaceae</taxon>
        <taxon>Kwoniella</taxon>
    </lineage>
</organism>
<evidence type="ECO:0000256" key="5">
    <source>
        <dbReference type="ARBA" id="ARBA00022695"/>
    </source>
</evidence>
<dbReference type="Gene3D" id="1.10.150.110">
    <property type="entry name" value="DNA polymerase beta, N-terminal domain-like"/>
    <property type="match status" value="1"/>
</dbReference>
<evidence type="ECO:0000256" key="2">
    <source>
        <dbReference type="ARBA" id="ARBA00004123"/>
    </source>
</evidence>
<comment type="similarity">
    <text evidence="3 13">Belongs to the DNA polymerase type-X family.</text>
</comment>
<dbReference type="SUPFAM" id="SSF47802">
    <property type="entry name" value="DNA polymerase beta, N-terminal domain-like"/>
    <property type="match status" value="1"/>
</dbReference>
<evidence type="ECO:0000256" key="14">
    <source>
        <dbReference type="SAM" id="MobiDB-lite"/>
    </source>
</evidence>
<evidence type="ECO:0000256" key="4">
    <source>
        <dbReference type="ARBA" id="ARBA00022679"/>
    </source>
</evidence>
<dbReference type="InterPro" id="IPR037160">
    <property type="entry name" value="DNA_Pol_thumb_sf"/>
</dbReference>
<dbReference type="Pfam" id="PF14716">
    <property type="entry name" value="HHH_8"/>
    <property type="match status" value="1"/>
</dbReference>
<sequence length="569" mass="65033">MPIRPPAQPLPSSSSSSIQHPHYIAPSLYQLFSNMTFHIISAKLEPELGKLYSCIDELGGRCVGIEEGSFVISAIKGRPRLIRSLGEWVDQKPILTPEYIFDTYTTCLEYAANGDPSNPPKLPVRSKYMISPGPKPIKPISFPIPIFIESDDEDDRPPTKRRKIKDEDTEDGLSFVKKEEDLSIDMQPLHDDVKFEDIPALCVHRASPLVCVNQDLINAIRPIIEEREFEETQQKNSNVLSYRRSLSMLKSVPRPIKSGKEAMKLLGVGEKVAQRIDEYLQTGMVMESEKISSSERFQALNLFSSVYTIGHHKAKELYDRHYCRTLEDVRMHFEAVEEESPEVRMKDKLRRRRRGGMKQVEIVEEWIRLKDELDQKISREEVEEIAECVLEHLEAYIPGCEYTVCGGYRRGKPASNDVDVIFRPPGMDQDIGLLKDLYLRLSDLGIITHVLHVTHRDAMAPIHASPQNFDNLDKAFVIFKLPGPGRLHRRVDLISAPSDRYASAILSWSGSMMFERDLKRYSENVRGYKFRAGLIQMSTGDEVNLETERDIFRFLGLKYVPPELRNADG</sequence>
<evidence type="ECO:0000259" key="15">
    <source>
        <dbReference type="PROSITE" id="PS50172"/>
    </source>
</evidence>
<evidence type="ECO:0000256" key="11">
    <source>
        <dbReference type="ARBA" id="ARBA00023242"/>
    </source>
</evidence>
<dbReference type="CDD" id="cd00141">
    <property type="entry name" value="NT_POLXc"/>
    <property type="match status" value="1"/>
</dbReference>
<dbReference type="Pfam" id="PF14792">
    <property type="entry name" value="DNA_pol_B_palm"/>
    <property type="match status" value="1"/>
</dbReference>
<dbReference type="RefSeq" id="XP_062791285.1">
    <property type="nucleotide sequence ID" value="XM_062935234.1"/>
</dbReference>
<comment type="cofactor">
    <cofactor evidence="1">
        <name>Mg(2+)</name>
        <dbReference type="ChEBI" id="CHEBI:18420"/>
    </cofactor>
</comment>
<evidence type="ECO:0000256" key="9">
    <source>
        <dbReference type="ARBA" id="ARBA00022932"/>
    </source>
</evidence>
<dbReference type="PRINTS" id="PR00870">
    <property type="entry name" value="DNAPOLXBETA"/>
</dbReference>
<dbReference type="PROSITE" id="PS50172">
    <property type="entry name" value="BRCT"/>
    <property type="match status" value="1"/>
</dbReference>
<evidence type="ECO:0000313" key="16">
    <source>
        <dbReference type="EMBL" id="WRT66545.1"/>
    </source>
</evidence>
<gene>
    <name evidence="16" type="ORF">IL334_003504</name>
</gene>
<dbReference type="InterPro" id="IPR001357">
    <property type="entry name" value="BRCT_dom"/>
</dbReference>
<evidence type="ECO:0000256" key="1">
    <source>
        <dbReference type="ARBA" id="ARBA00001946"/>
    </source>
</evidence>
<comment type="subcellular location">
    <subcellularLocation>
        <location evidence="2 13">Nucleus</location>
    </subcellularLocation>
</comment>
<comment type="catalytic activity">
    <reaction evidence="12 13">
        <text>DNA(n) + a 2'-deoxyribonucleoside 5'-triphosphate = DNA(n+1) + diphosphate</text>
        <dbReference type="Rhea" id="RHEA:22508"/>
        <dbReference type="Rhea" id="RHEA-COMP:17339"/>
        <dbReference type="Rhea" id="RHEA-COMP:17340"/>
        <dbReference type="ChEBI" id="CHEBI:33019"/>
        <dbReference type="ChEBI" id="CHEBI:61560"/>
        <dbReference type="ChEBI" id="CHEBI:173112"/>
        <dbReference type="EC" id="2.7.7.7"/>
    </reaction>
</comment>
<keyword evidence="9 13" id="KW-0239">DNA-directed DNA polymerase</keyword>
<dbReference type="InterPro" id="IPR027421">
    <property type="entry name" value="DNA_pol_lamdba_lyase_dom_sf"/>
</dbReference>
<dbReference type="InterPro" id="IPR029398">
    <property type="entry name" value="PolB_thumb"/>
</dbReference>
<keyword evidence="6" id="KW-0479">Metal-binding</keyword>
<evidence type="ECO:0000256" key="7">
    <source>
        <dbReference type="ARBA" id="ARBA00022763"/>
    </source>
</evidence>
<dbReference type="GeneID" id="87955635"/>
<evidence type="ECO:0000256" key="10">
    <source>
        <dbReference type="ARBA" id="ARBA00023204"/>
    </source>
</evidence>
<comment type="function">
    <text evidence="13">DNA polymerase that functions in several pathways of DNA repair. Involved in base excision repair (BER) responsible for repair of lesions that give rise to abasic (AP) sites in DNA. Also contributes to DNA double-strand break repair by non-homologous end joining and homologous recombination. Has both template-dependent and template-independent (terminal transferase) DNA polymerase activities. Has also a 5'-deoxyribose-5-phosphate lyase (dRP lyase) activity.</text>
</comment>
<evidence type="ECO:0000256" key="8">
    <source>
        <dbReference type="ARBA" id="ARBA00022842"/>
    </source>
</evidence>
<dbReference type="PRINTS" id="PR00869">
    <property type="entry name" value="DNAPOLX"/>
</dbReference>
<protein>
    <recommendedName>
        <fullName evidence="13">DNA polymerase</fullName>
        <ecNumber evidence="13">2.7.7.7</ecNumber>
    </recommendedName>
</protein>
<evidence type="ECO:0000256" key="6">
    <source>
        <dbReference type="ARBA" id="ARBA00022723"/>
    </source>
</evidence>
<keyword evidence="17" id="KW-1185">Reference proteome</keyword>
<keyword evidence="7 13" id="KW-0227">DNA damage</keyword>
<dbReference type="InterPro" id="IPR028207">
    <property type="entry name" value="DNA_pol_B_palm_palm"/>
</dbReference>
<dbReference type="InterPro" id="IPR002054">
    <property type="entry name" value="DNA-dir_DNA_pol_X"/>
</dbReference>
<dbReference type="Proteomes" id="UP001329825">
    <property type="component" value="Chromosome 4"/>
</dbReference>
<evidence type="ECO:0000256" key="12">
    <source>
        <dbReference type="ARBA" id="ARBA00049244"/>
    </source>
</evidence>
<name>A0ABZ1CZE9_9TREE</name>
<dbReference type="EMBL" id="CP141884">
    <property type="protein sequence ID" value="WRT66545.1"/>
    <property type="molecule type" value="Genomic_DNA"/>
</dbReference>
<proteinExistence type="inferred from homology"/>
<dbReference type="PROSITE" id="PS00522">
    <property type="entry name" value="DNA_POLYMERASE_X"/>
    <property type="match status" value="1"/>
</dbReference>
<feature type="region of interest" description="Disordered" evidence="14">
    <location>
        <begin position="148"/>
        <end position="172"/>
    </location>
</feature>
<reference evidence="16 17" key="1">
    <citation type="submission" date="2024-01" db="EMBL/GenBank/DDBJ databases">
        <title>Comparative genomics of Cryptococcus and Kwoniella reveals pathogenesis evolution and contrasting modes of karyotype evolution via chromosome fusion or intercentromeric recombination.</title>
        <authorList>
            <person name="Coelho M.A."/>
            <person name="David-Palma M."/>
            <person name="Shea T."/>
            <person name="Bowers K."/>
            <person name="McGinley-Smith S."/>
            <person name="Mohammad A.W."/>
            <person name="Gnirke A."/>
            <person name="Yurkov A.M."/>
            <person name="Nowrousian M."/>
            <person name="Sun S."/>
            <person name="Cuomo C.A."/>
            <person name="Heitman J."/>
        </authorList>
    </citation>
    <scope>NUCLEOTIDE SEQUENCE [LARGE SCALE GENOMIC DNA]</scope>
    <source>
        <strain evidence="16">CBS 11374</strain>
    </source>
</reference>
<evidence type="ECO:0000256" key="3">
    <source>
        <dbReference type="ARBA" id="ARBA00008323"/>
    </source>
</evidence>